<sequence>MKTNFTFWSAVICTASVFIAGCDKDQKTLNKLDGTWQLEQVTHLTQDTTKLPTSGTISFTSCDLDDAAKSCPGTYTFNAQASSALTFNVFEGGKELGMFHTGNYNTYNYSDKYKIVQRSDNRLELEGNLIVVRKPAGANPVTKQVRVGIVLER</sequence>
<dbReference type="Proteomes" id="UP001597094">
    <property type="component" value="Unassembled WGS sequence"/>
</dbReference>
<proteinExistence type="predicted"/>
<gene>
    <name evidence="1" type="ORF">ACFQ2O_12925</name>
</gene>
<comment type="caution">
    <text evidence="1">The sequence shown here is derived from an EMBL/GenBank/DDBJ whole genome shotgun (WGS) entry which is preliminary data.</text>
</comment>
<evidence type="ECO:0000313" key="2">
    <source>
        <dbReference type="Proteomes" id="UP001597094"/>
    </source>
</evidence>
<keyword evidence="2" id="KW-1185">Reference proteome</keyword>
<reference evidence="2" key="1">
    <citation type="journal article" date="2019" name="Int. J. Syst. Evol. Microbiol.">
        <title>The Global Catalogue of Microorganisms (GCM) 10K type strain sequencing project: providing services to taxonomists for standard genome sequencing and annotation.</title>
        <authorList>
            <consortium name="The Broad Institute Genomics Platform"/>
            <consortium name="The Broad Institute Genome Sequencing Center for Infectious Disease"/>
            <person name="Wu L."/>
            <person name="Ma J."/>
        </authorList>
    </citation>
    <scope>NUCLEOTIDE SEQUENCE [LARGE SCALE GENOMIC DNA]</scope>
    <source>
        <strain evidence="2">JCM 31319</strain>
    </source>
</reference>
<evidence type="ECO:0000313" key="1">
    <source>
        <dbReference type="EMBL" id="MFD1187111.1"/>
    </source>
</evidence>
<dbReference type="EMBL" id="JBHTLD010000116">
    <property type="protein sequence ID" value="MFD1187111.1"/>
    <property type="molecule type" value="Genomic_DNA"/>
</dbReference>
<dbReference type="RefSeq" id="WP_377528238.1">
    <property type="nucleotide sequence ID" value="NZ_JBHTLD010000116.1"/>
</dbReference>
<evidence type="ECO:0008006" key="3">
    <source>
        <dbReference type="Google" id="ProtNLM"/>
    </source>
</evidence>
<organism evidence="1 2">
    <name type="scientific">Pontibacter rugosus</name>
    <dbReference type="NCBI Taxonomy" id="1745966"/>
    <lineage>
        <taxon>Bacteria</taxon>
        <taxon>Pseudomonadati</taxon>
        <taxon>Bacteroidota</taxon>
        <taxon>Cytophagia</taxon>
        <taxon>Cytophagales</taxon>
        <taxon>Hymenobacteraceae</taxon>
        <taxon>Pontibacter</taxon>
    </lineage>
</organism>
<name>A0ABW3SSK2_9BACT</name>
<protein>
    <recommendedName>
        <fullName evidence="3">Lipocalin-like domain-containing protein</fullName>
    </recommendedName>
</protein>
<accession>A0ABW3SSK2</accession>
<dbReference type="PROSITE" id="PS51257">
    <property type="entry name" value="PROKAR_LIPOPROTEIN"/>
    <property type="match status" value="1"/>
</dbReference>